<gene>
    <name evidence="4" type="primary">bamE</name>
    <name evidence="4" type="ORF">EIK76_00300</name>
</gene>
<dbReference type="Gene3D" id="3.30.1450.10">
    <property type="match status" value="1"/>
</dbReference>
<evidence type="ECO:0000256" key="1">
    <source>
        <dbReference type="ARBA" id="ARBA00022729"/>
    </source>
</evidence>
<dbReference type="EMBL" id="RRCF01000001">
    <property type="protein sequence ID" value="RRJ22562.1"/>
    <property type="molecule type" value="Genomic_DNA"/>
</dbReference>
<evidence type="ECO:0000313" key="4">
    <source>
        <dbReference type="EMBL" id="RRJ22562.1"/>
    </source>
</evidence>
<accession>A0A3P3QMU3</accession>
<dbReference type="InterPro" id="IPR037873">
    <property type="entry name" value="BamE-like"/>
</dbReference>
<protein>
    <submittedName>
        <fullName evidence="4">Outer membrane protein assembly factor BamE</fullName>
    </submittedName>
</protein>
<organism evidence="4 5">
    <name type="scientific">Rheinheimera mesophila</name>
    <dbReference type="NCBI Taxonomy" id="1547515"/>
    <lineage>
        <taxon>Bacteria</taxon>
        <taxon>Pseudomonadati</taxon>
        <taxon>Pseudomonadota</taxon>
        <taxon>Gammaproteobacteria</taxon>
        <taxon>Chromatiales</taxon>
        <taxon>Chromatiaceae</taxon>
        <taxon>Rheinheimera</taxon>
    </lineage>
</organism>
<evidence type="ECO:0000259" key="3">
    <source>
        <dbReference type="Pfam" id="PF04355"/>
    </source>
</evidence>
<keyword evidence="5" id="KW-1185">Reference proteome</keyword>
<evidence type="ECO:0000313" key="5">
    <source>
        <dbReference type="Proteomes" id="UP000276260"/>
    </source>
</evidence>
<dbReference type="Proteomes" id="UP000276260">
    <property type="component" value="Unassembled WGS sequence"/>
</dbReference>
<dbReference type="GO" id="GO:0019867">
    <property type="term" value="C:outer membrane"/>
    <property type="evidence" value="ECO:0007669"/>
    <property type="project" value="InterPro"/>
</dbReference>
<proteinExistence type="predicted"/>
<sequence length="128" mass="14081">MRKLLLVLAATLVVYGCSSVGNEKISEENQASIESKLVKGVTTKDQVRATFGDPLDATFHDSGNEMWKYVFTEQSCNASCYFIYTAWAYSSSSGIQKTLTVLFDENGTVKNYILSESPVESKHGLFSG</sequence>
<dbReference type="InterPro" id="IPR007450">
    <property type="entry name" value="BamE_dom"/>
</dbReference>
<feature type="domain" description="Outer membrane protein assembly factor BamE" evidence="3">
    <location>
        <begin position="36"/>
        <end position="111"/>
    </location>
</feature>
<keyword evidence="2" id="KW-0472">Membrane</keyword>
<name>A0A3P3QMU3_9GAMM</name>
<dbReference type="Pfam" id="PF04355">
    <property type="entry name" value="BamE"/>
    <property type="match status" value="1"/>
</dbReference>
<dbReference type="RefSeq" id="WP_046521150.1">
    <property type="nucleotide sequence ID" value="NZ_LAVS01000090.1"/>
</dbReference>
<dbReference type="PROSITE" id="PS51257">
    <property type="entry name" value="PROKAR_LIPOPROTEIN"/>
    <property type="match status" value="1"/>
</dbReference>
<dbReference type="AlphaFoldDB" id="A0A3P3QMU3"/>
<comment type="caution">
    <text evidence="4">The sequence shown here is derived from an EMBL/GenBank/DDBJ whole genome shotgun (WGS) entry which is preliminary data.</text>
</comment>
<reference evidence="4 5" key="1">
    <citation type="submission" date="2018-11" db="EMBL/GenBank/DDBJ databases">
        <title>Draft genome analysis of Rheinheimera mesophila isolated from an industrial waste site.</title>
        <authorList>
            <person name="Yu Q."/>
            <person name="Qi Y."/>
            <person name="Zhang H."/>
            <person name="Lu Y."/>
            <person name="Pu J."/>
        </authorList>
    </citation>
    <scope>NUCLEOTIDE SEQUENCE [LARGE SCALE GENOMIC DNA]</scope>
    <source>
        <strain evidence="4 5">IITR13</strain>
    </source>
</reference>
<dbReference type="OrthoDB" id="7225452at2"/>
<keyword evidence="1" id="KW-0732">Signal</keyword>
<evidence type="ECO:0000256" key="2">
    <source>
        <dbReference type="ARBA" id="ARBA00023136"/>
    </source>
</evidence>